<accession>A0ABS3A5Q1</accession>
<proteinExistence type="predicted"/>
<comment type="caution">
    <text evidence="1">The sequence shown here is derived from an EMBL/GenBank/DDBJ whole genome shotgun (WGS) entry which is preliminary data.</text>
</comment>
<keyword evidence="2" id="KW-1185">Reference proteome</keyword>
<dbReference type="InterPro" id="IPR016935">
    <property type="entry name" value="Opine_metallophore_DH"/>
</dbReference>
<dbReference type="Proteomes" id="UP000779070">
    <property type="component" value="Unassembled WGS sequence"/>
</dbReference>
<sequence>MTKAIGRLLIVGAGPAGIQTAALLQDQATHIGIASRPSARWQRHGNLLKDKQAACVNVAKSNLAPLARTVTFDEVFDDLLTLEGEWDTLVIATPSYALASVLLSLPVGCLQSVRDVVLLSSWVGGHKMAQGYFAERGLNPNIVVFSNYYAATKFDTDSSTVNVLTKAVKKRIYAYVSQDSKGAFLALNEALNKVGTDVKRLESSYSVEGRNITLYVHPAFFLTPFSLDHIFGSSDETKYMYKLFPEGPITPATMKTMVGLWQDLSLLMRQLGGVPFNLLQFLNDDNYPVHEATLSRHDIDTFADCQPIEQEYRLYVRYSAILIDPFSVPDEQGRYFDFSAVPFARGDLEHQSWPRIPSEDIHALYWVRALAHYVGVALPTVSRLLDELEKWLCHRQIPNHFLESSHCHETQSLQWLALLLGDNHE</sequence>
<dbReference type="RefSeq" id="WP_206371282.1">
    <property type="nucleotide sequence ID" value="NZ_CAWPTM010000096.1"/>
</dbReference>
<organism evidence="1 2">
    <name type="scientific">Vibrio neptunius</name>
    <dbReference type="NCBI Taxonomy" id="170651"/>
    <lineage>
        <taxon>Bacteria</taxon>
        <taxon>Pseudomonadati</taxon>
        <taxon>Pseudomonadota</taxon>
        <taxon>Gammaproteobacteria</taxon>
        <taxon>Vibrionales</taxon>
        <taxon>Vibrionaceae</taxon>
        <taxon>Vibrio</taxon>
    </lineage>
</organism>
<evidence type="ECO:0000313" key="1">
    <source>
        <dbReference type="EMBL" id="MBN3579350.1"/>
    </source>
</evidence>
<dbReference type="Pfam" id="PF10100">
    <property type="entry name" value="Staph_opine_DH"/>
    <property type="match status" value="1"/>
</dbReference>
<name>A0ABS3A5Q1_9VIBR</name>
<gene>
    <name evidence="1" type="ORF">JYA62_16940</name>
</gene>
<reference evidence="1 2" key="1">
    <citation type="submission" date="2021-02" db="EMBL/GenBank/DDBJ databases">
        <title>Draft Genome Sequences of 5 Vibrio neptunius Strains Isolated From of Bivalve Hatcheries.</title>
        <authorList>
            <person name="Galvis F."/>
            <person name="Barja J.L."/>
            <person name="Lemos M.L."/>
            <person name="Balado M."/>
        </authorList>
    </citation>
    <scope>NUCLEOTIDE SEQUENCE [LARGE SCALE GENOMIC DNA]</scope>
    <source>
        <strain evidence="1 2">PP-145.98</strain>
    </source>
</reference>
<dbReference type="EMBL" id="JAFHLB010000024">
    <property type="protein sequence ID" value="MBN3579350.1"/>
    <property type="molecule type" value="Genomic_DNA"/>
</dbReference>
<protein>
    <submittedName>
        <fullName evidence="1">Opine metallophore biosynthesis dehydrogenase</fullName>
    </submittedName>
</protein>
<evidence type="ECO:0000313" key="2">
    <source>
        <dbReference type="Proteomes" id="UP000779070"/>
    </source>
</evidence>